<name>A0A0F8YKL3_9ZZZZ</name>
<reference evidence="1" key="1">
    <citation type="journal article" date="2015" name="Nature">
        <title>Complex archaea that bridge the gap between prokaryotes and eukaryotes.</title>
        <authorList>
            <person name="Spang A."/>
            <person name="Saw J.H."/>
            <person name="Jorgensen S.L."/>
            <person name="Zaremba-Niedzwiedzka K."/>
            <person name="Martijn J."/>
            <person name="Lind A.E."/>
            <person name="van Eijk R."/>
            <person name="Schleper C."/>
            <person name="Guy L."/>
            <person name="Ettema T.J."/>
        </authorList>
    </citation>
    <scope>NUCLEOTIDE SEQUENCE</scope>
</reference>
<proteinExistence type="predicted"/>
<accession>A0A0F8YKL3</accession>
<evidence type="ECO:0000313" key="1">
    <source>
        <dbReference type="EMBL" id="KKK48636.1"/>
    </source>
</evidence>
<dbReference type="EMBL" id="LAZR01068964">
    <property type="protein sequence ID" value="KKK48636.1"/>
    <property type="molecule type" value="Genomic_DNA"/>
</dbReference>
<sequence length="66" mass="7399">MPLCTTCNRPVNAPRTVVLGGRIVEACCDYSHADHLIPATGYAAWFRGFWGRKAPKPVWQQLDQAR</sequence>
<organism evidence="1">
    <name type="scientific">marine sediment metagenome</name>
    <dbReference type="NCBI Taxonomy" id="412755"/>
    <lineage>
        <taxon>unclassified sequences</taxon>
        <taxon>metagenomes</taxon>
        <taxon>ecological metagenomes</taxon>
    </lineage>
</organism>
<gene>
    <name evidence="1" type="ORF">LCGC14_3143120</name>
</gene>
<protein>
    <submittedName>
        <fullName evidence="1">Uncharacterized protein</fullName>
    </submittedName>
</protein>
<dbReference type="AlphaFoldDB" id="A0A0F8YKL3"/>
<comment type="caution">
    <text evidence="1">The sequence shown here is derived from an EMBL/GenBank/DDBJ whole genome shotgun (WGS) entry which is preliminary data.</text>
</comment>